<evidence type="ECO:0000256" key="2">
    <source>
        <dbReference type="PROSITE-ProRule" id="PRU00703"/>
    </source>
</evidence>
<dbReference type="CDD" id="cd02205">
    <property type="entry name" value="CBS_pair_SF"/>
    <property type="match status" value="1"/>
</dbReference>
<reference evidence="6" key="1">
    <citation type="journal article" date="2019" name="Int. J. Syst. Evol. Microbiol.">
        <title>The Global Catalogue of Microorganisms (GCM) 10K type strain sequencing project: providing services to taxonomists for standard genome sequencing and annotation.</title>
        <authorList>
            <consortium name="The Broad Institute Genomics Platform"/>
            <consortium name="The Broad Institute Genome Sequencing Center for Infectious Disease"/>
            <person name="Wu L."/>
            <person name="Ma J."/>
        </authorList>
    </citation>
    <scope>NUCLEOTIDE SEQUENCE [LARGE SCALE GENOMIC DNA]</scope>
    <source>
        <strain evidence="6">CGMCC 4.7329</strain>
    </source>
</reference>
<name>A0ABQ2K813_9NOCA</name>
<dbReference type="PANTHER" id="PTHR43080">
    <property type="entry name" value="CBS DOMAIN-CONTAINING PROTEIN CBSX3, MITOCHONDRIAL"/>
    <property type="match status" value="1"/>
</dbReference>
<organism evidence="5 6">
    <name type="scientific">Nocardia rhizosphaerihabitans</name>
    <dbReference type="NCBI Taxonomy" id="1691570"/>
    <lineage>
        <taxon>Bacteria</taxon>
        <taxon>Bacillati</taxon>
        <taxon>Actinomycetota</taxon>
        <taxon>Actinomycetes</taxon>
        <taxon>Mycobacteriales</taxon>
        <taxon>Nocardiaceae</taxon>
        <taxon>Nocardia</taxon>
    </lineage>
</organism>
<evidence type="ECO:0000256" key="3">
    <source>
        <dbReference type="SAM" id="MobiDB-lite"/>
    </source>
</evidence>
<sequence>MNGMADMQVSEVMHRPIRAVRHDDTAREAALILAELGYAALPVLDQNDRPIGVLTSGDLLRAGGLDDTVSAVMTAPAVSVPGSAALTEVSSRLATHGLRSLPVVDADGRVVGMFSRGDALRIMLTPDDALAAGAQNRLDQYSGARRWRVTVDEGDATISGRFTDESERRIAIALTRTVPGIRTATIATTPAAAGGPVRATGGVAHPPIPSAFRITSPGDPDEPRTNSLTSTPERPSPRAARHTESATPLPPAAAG</sequence>
<dbReference type="Proteomes" id="UP000658127">
    <property type="component" value="Unassembled WGS sequence"/>
</dbReference>
<evidence type="ECO:0000259" key="4">
    <source>
        <dbReference type="PROSITE" id="PS51371"/>
    </source>
</evidence>
<feature type="region of interest" description="Disordered" evidence="3">
    <location>
        <begin position="202"/>
        <end position="255"/>
    </location>
</feature>
<accession>A0ABQ2K813</accession>
<dbReference type="InterPro" id="IPR051257">
    <property type="entry name" value="Diverse_CBS-Domain"/>
</dbReference>
<protein>
    <recommendedName>
        <fullName evidence="4">CBS domain-containing protein</fullName>
    </recommendedName>
</protein>
<dbReference type="Gene3D" id="3.10.580.10">
    <property type="entry name" value="CBS-domain"/>
    <property type="match status" value="1"/>
</dbReference>
<feature type="domain" description="CBS" evidence="4">
    <location>
        <begin position="73"/>
        <end position="129"/>
    </location>
</feature>
<keyword evidence="1 2" id="KW-0129">CBS domain</keyword>
<keyword evidence="6" id="KW-1185">Reference proteome</keyword>
<dbReference type="SUPFAM" id="SSF54631">
    <property type="entry name" value="CBS-domain pair"/>
    <property type="match status" value="1"/>
</dbReference>
<proteinExistence type="predicted"/>
<dbReference type="InterPro" id="IPR046342">
    <property type="entry name" value="CBS_dom_sf"/>
</dbReference>
<evidence type="ECO:0000313" key="5">
    <source>
        <dbReference type="EMBL" id="GGN71949.1"/>
    </source>
</evidence>
<feature type="domain" description="CBS" evidence="4">
    <location>
        <begin position="13"/>
        <end position="70"/>
    </location>
</feature>
<dbReference type="Pfam" id="PF00571">
    <property type="entry name" value="CBS"/>
    <property type="match status" value="2"/>
</dbReference>
<evidence type="ECO:0000256" key="1">
    <source>
        <dbReference type="ARBA" id="ARBA00023122"/>
    </source>
</evidence>
<gene>
    <name evidence="5" type="ORF">GCM10011610_12770</name>
</gene>
<dbReference type="PROSITE" id="PS51371">
    <property type="entry name" value="CBS"/>
    <property type="match status" value="2"/>
</dbReference>
<dbReference type="InterPro" id="IPR000644">
    <property type="entry name" value="CBS_dom"/>
</dbReference>
<dbReference type="EMBL" id="BMNE01000001">
    <property type="protein sequence ID" value="GGN71949.1"/>
    <property type="molecule type" value="Genomic_DNA"/>
</dbReference>
<evidence type="ECO:0000313" key="6">
    <source>
        <dbReference type="Proteomes" id="UP000658127"/>
    </source>
</evidence>
<comment type="caution">
    <text evidence="5">The sequence shown here is derived from an EMBL/GenBank/DDBJ whole genome shotgun (WGS) entry which is preliminary data.</text>
</comment>
<dbReference type="SMART" id="SM00116">
    <property type="entry name" value="CBS"/>
    <property type="match status" value="2"/>
</dbReference>
<dbReference type="PANTHER" id="PTHR43080:SF2">
    <property type="entry name" value="CBS DOMAIN-CONTAINING PROTEIN"/>
    <property type="match status" value="1"/>
</dbReference>